<comment type="caution">
    <text evidence="4">The sequence shown here is derived from an EMBL/GenBank/DDBJ whole genome shotgun (WGS) entry which is preliminary data.</text>
</comment>
<dbReference type="InterPro" id="IPR002509">
    <property type="entry name" value="NODB_dom"/>
</dbReference>
<dbReference type="CDD" id="cd10918">
    <property type="entry name" value="CE4_NodB_like_5s_6s"/>
    <property type="match status" value="1"/>
</dbReference>
<accession>A0ABW8K6R9</accession>
<dbReference type="InterPro" id="IPR051398">
    <property type="entry name" value="Polysacch_Deacetylase"/>
</dbReference>
<dbReference type="PROSITE" id="PS51677">
    <property type="entry name" value="NODB"/>
    <property type="match status" value="1"/>
</dbReference>
<feature type="domain" description="NodB homology" evidence="3">
    <location>
        <begin position="63"/>
        <end position="259"/>
    </location>
</feature>
<dbReference type="PANTHER" id="PTHR34216:SF3">
    <property type="entry name" value="POLY-BETA-1,6-N-ACETYL-D-GLUCOSAMINE N-DEACETYLASE"/>
    <property type="match status" value="1"/>
</dbReference>
<dbReference type="InterPro" id="IPR011330">
    <property type="entry name" value="Glyco_hydro/deAcase_b/a-brl"/>
</dbReference>
<organism evidence="4 5">
    <name type="scientific">Dyella koreensis</name>
    <dbReference type="NCBI Taxonomy" id="311235"/>
    <lineage>
        <taxon>Bacteria</taxon>
        <taxon>Pseudomonadati</taxon>
        <taxon>Pseudomonadota</taxon>
        <taxon>Gammaproteobacteria</taxon>
        <taxon>Lysobacterales</taxon>
        <taxon>Rhodanobacteraceae</taxon>
        <taxon>Dyella</taxon>
    </lineage>
</organism>
<evidence type="ECO:0000256" key="1">
    <source>
        <dbReference type="ARBA" id="ARBA00004613"/>
    </source>
</evidence>
<dbReference type="EMBL" id="JADIKD010000009">
    <property type="protein sequence ID" value="MFK2917372.1"/>
    <property type="molecule type" value="Genomic_DNA"/>
</dbReference>
<reference evidence="4 5" key="1">
    <citation type="submission" date="2020-10" db="EMBL/GenBank/DDBJ databases">
        <title>Phylogeny of dyella-like bacteria.</title>
        <authorList>
            <person name="Fu J."/>
        </authorList>
    </citation>
    <scope>NUCLEOTIDE SEQUENCE [LARGE SCALE GENOMIC DNA]</scope>
    <source>
        <strain evidence="4 5">BB4</strain>
    </source>
</reference>
<dbReference type="Proteomes" id="UP001620408">
    <property type="component" value="Unassembled WGS sequence"/>
</dbReference>
<dbReference type="Gene3D" id="3.20.20.370">
    <property type="entry name" value="Glycoside hydrolase/deacetylase"/>
    <property type="match status" value="1"/>
</dbReference>
<proteinExistence type="predicted"/>
<gene>
    <name evidence="4" type="ORF">ISS97_08860</name>
</gene>
<protein>
    <submittedName>
        <fullName evidence="4">Polysaccharide deacetylase family protein</fullName>
    </submittedName>
</protein>
<dbReference type="RefSeq" id="WP_379985183.1">
    <property type="nucleotide sequence ID" value="NZ_JADIKD010000009.1"/>
</dbReference>
<dbReference type="PANTHER" id="PTHR34216">
    <property type="match status" value="1"/>
</dbReference>
<sequence length="259" mass="28511">MNIAALMYHDVVAPGRDDDSGFPGAAAAHYKLETGEFFRHLGELANSGLRFVPVTAAPRLDARSCLLTFDDGGASALSVGVELSARHMTGHFLITTARIGTPGFVSADDLRALRAEGHLIGSHSHTHPAEISRLDTAALDREWRESVDRLQQILGEPVTVASIPGGFYSRSVVQAAARAGIRHLFTSEPTIRTHRVDDCLVFGRYTLWRDMPSANALALALGTDALRQRQWLTWNLKKPLKRGARPLYRLVRRRWLGEA</sequence>
<evidence type="ECO:0000313" key="4">
    <source>
        <dbReference type="EMBL" id="MFK2917372.1"/>
    </source>
</evidence>
<comment type="subcellular location">
    <subcellularLocation>
        <location evidence="1">Secreted</location>
    </subcellularLocation>
</comment>
<evidence type="ECO:0000256" key="2">
    <source>
        <dbReference type="ARBA" id="ARBA00022729"/>
    </source>
</evidence>
<dbReference type="SUPFAM" id="SSF88713">
    <property type="entry name" value="Glycoside hydrolase/deacetylase"/>
    <property type="match status" value="1"/>
</dbReference>
<keyword evidence="5" id="KW-1185">Reference proteome</keyword>
<evidence type="ECO:0000313" key="5">
    <source>
        <dbReference type="Proteomes" id="UP001620408"/>
    </source>
</evidence>
<dbReference type="Pfam" id="PF01522">
    <property type="entry name" value="Polysacc_deac_1"/>
    <property type="match status" value="1"/>
</dbReference>
<keyword evidence="2" id="KW-0732">Signal</keyword>
<evidence type="ECO:0000259" key="3">
    <source>
        <dbReference type="PROSITE" id="PS51677"/>
    </source>
</evidence>
<name>A0ABW8K6R9_9GAMM</name>